<evidence type="ECO:0000313" key="2">
    <source>
        <dbReference type="EMBL" id="SJL11975.1"/>
    </source>
</evidence>
<feature type="region of interest" description="Disordered" evidence="1">
    <location>
        <begin position="1"/>
        <end position="103"/>
    </location>
</feature>
<keyword evidence="3" id="KW-1185">Reference proteome</keyword>
<organism evidence="2 3">
    <name type="scientific">Armillaria ostoyae</name>
    <name type="common">Armillaria root rot fungus</name>
    <dbReference type="NCBI Taxonomy" id="47428"/>
    <lineage>
        <taxon>Eukaryota</taxon>
        <taxon>Fungi</taxon>
        <taxon>Dikarya</taxon>
        <taxon>Basidiomycota</taxon>
        <taxon>Agaricomycotina</taxon>
        <taxon>Agaricomycetes</taxon>
        <taxon>Agaricomycetidae</taxon>
        <taxon>Agaricales</taxon>
        <taxon>Marasmiineae</taxon>
        <taxon>Physalacriaceae</taxon>
        <taxon>Armillaria</taxon>
    </lineage>
</organism>
<feature type="compositionally biased region" description="Polar residues" evidence="1">
    <location>
        <begin position="91"/>
        <end position="101"/>
    </location>
</feature>
<dbReference type="AlphaFoldDB" id="A0A284RTF3"/>
<dbReference type="OrthoDB" id="3270899at2759"/>
<dbReference type="STRING" id="47428.A0A284RTF3"/>
<evidence type="ECO:0000313" key="3">
    <source>
        <dbReference type="Proteomes" id="UP000219338"/>
    </source>
</evidence>
<dbReference type="Proteomes" id="UP000219338">
    <property type="component" value="Unassembled WGS sequence"/>
</dbReference>
<reference evidence="3" key="1">
    <citation type="journal article" date="2017" name="Nat. Ecol. Evol.">
        <title>Genome expansion and lineage-specific genetic innovations in the forest pathogenic fungi Armillaria.</title>
        <authorList>
            <person name="Sipos G."/>
            <person name="Prasanna A.N."/>
            <person name="Walter M.C."/>
            <person name="O'Connor E."/>
            <person name="Balint B."/>
            <person name="Krizsan K."/>
            <person name="Kiss B."/>
            <person name="Hess J."/>
            <person name="Varga T."/>
            <person name="Slot J."/>
            <person name="Riley R."/>
            <person name="Boka B."/>
            <person name="Rigling D."/>
            <person name="Barry K."/>
            <person name="Lee J."/>
            <person name="Mihaltcheva S."/>
            <person name="LaButti K."/>
            <person name="Lipzen A."/>
            <person name="Waldron R."/>
            <person name="Moloney N.M."/>
            <person name="Sperisen C."/>
            <person name="Kredics L."/>
            <person name="Vagvoelgyi C."/>
            <person name="Patrignani A."/>
            <person name="Fitzpatrick D."/>
            <person name="Nagy I."/>
            <person name="Doyle S."/>
            <person name="Anderson J.B."/>
            <person name="Grigoriev I.V."/>
            <person name="Gueldener U."/>
            <person name="Muensterkoetter M."/>
            <person name="Nagy L.G."/>
        </authorList>
    </citation>
    <scope>NUCLEOTIDE SEQUENCE [LARGE SCALE GENOMIC DNA]</scope>
    <source>
        <strain evidence="3">C18/9</strain>
    </source>
</reference>
<protein>
    <submittedName>
        <fullName evidence="2">Uncharacterized protein</fullName>
    </submittedName>
</protein>
<dbReference type="EMBL" id="FUEG01000015">
    <property type="protein sequence ID" value="SJL11975.1"/>
    <property type="molecule type" value="Genomic_DNA"/>
</dbReference>
<proteinExistence type="predicted"/>
<name>A0A284RTF3_ARMOS</name>
<accession>A0A284RTF3</accession>
<sequence length="963" mass="108818">MSSPLNSIDSPPDIDTNGGEQMIWEDTFLPETGDNSPKSAIVLGAQEIHSATGDIAASDNESPSHNDVGSRAQSPQRDSALPSPLSDASGHPSSTGHSNNEGIDMPWERRVSILLVMGPKPEKGPHNSWHTHENRLGVEWEDMRCSPQLSADLLNDENCRGFIYPLRLAPGEAPVLATGQKWGQWYAHYMTLLLTRFPETPFISVTRCSIESFIDKVCSPSELEKLDQYTCIIARLTDPSSDDLASLPSLASPTRLATFVSGMRELCKRTAVFPDIDEMEYAAQKLRVIEYLDSIAQSVTSTPRPKTSVAGGKFPGQIYKREGSHCERHVLLPKQIQSSNYRSVMREGQHPTYRWLQQDYVPYNIEWRVFLVGGEVVKVRVSKRKELDNSWVAETQYSRCPLFELEERLRAQPEDEDEFPDLTAHDEESRIRSDEELIGFAERTLAALVQRETEILGHVPSISMLCRLDISVMRQSRSGQLQYWVVSVARGANVPIHGIDDSFDTLGVIADELVDALRKKPGASDPSFPYCPGREIAPPVVRDIPVDRTVKYILVVPGPPNSFSPVAKVWGNTHTIVNSNSLWVKVDLPRTDVQLLVAHKATKGFIHEIPLRDLKDGVKPRRGYSGVWIHQLVLLGYYWSRRNFTDVTFMSWSDFIDRAIAGNIKADIIWGGVDLTTALDTVPGIKDPIMRQRFLDSLSKLQANFGTVDELLRAGRKFDVIGDLDNIAEYSMGTPRPETDILSLDGDDDDIDIRSWIFKREGSHNFAHVQSCVTPSELQAQPKYRWLKQQYVRSLDRHVEWHVFMIKGKVKCVFYVMPMDKVGLREVHGVSRDEYSYRSVWLRTKGWDLATMNTFAHRGKRQLVHRSGGTRVSLAQADAEMREFAEGTLAELIRVEKRRFEGQTLSIEKFCRMDLGIMTDASGQLQYFVHGIRRGPFIEMFPSEVEDGAFRYLSNEILKALRE</sequence>
<evidence type="ECO:0000256" key="1">
    <source>
        <dbReference type="SAM" id="MobiDB-lite"/>
    </source>
</evidence>
<gene>
    <name evidence="2" type="ORF">ARMOST_15389</name>
</gene>
<feature type="compositionally biased region" description="Polar residues" evidence="1">
    <location>
        <begin position="59"/>
        <end position="77"/>
    </location>
</feature>